<dbReference type="SUPFAM" id="SSF52540">
    <property type="entry name" value="P-loop containing nucleoside triphosphate hydrolases"/>
    <property type="match status" value="1"/>
</dbReference>
<dbReference type="RefSeq" id="WP_106328504.1">
    <property type="nucleotide sequence ID" value="NZ_BOMO01000137.1"/>
</dbReference>
<keyword evidence="3 5" id="KW-0067">ATP-binding</keyword>
<dbReference type="SMART" id="SM00382">
    <property type="entry name" value="AAA"/>
    <property type="match status" value="1"/>
</dbReference>
<dbReference type="InterPro" id="IPR027417">
    <property type="entry name" value="P-loop_NTPase"/>
</dbReference>
<dbReference type="GO" id="GO:0016887">
    <property type="term" value="F:ATP hydrolysis activity"/>
    <property type="evidence" value="ECO:0007669"/>
    <property type="project" value="InterPro"/>
</dbReference>
<dbReference type="Gene3D" id="3.40.50.300">
    <property type="entry name" value="P-loop containing nucleotide triphosphate hydrolases"/>
    <property type="match status" value="1"/>
</dbReference>
<evidence type="ECO:0000259" key="4">
    <source>
        <dbReference type="PROSITE" id="PS50893"/>
    </source>
</evidence>
<keyword evidence="6" id="KW-1185">Reference proteome</keyword>
<dbReference type="InterPro" id="IPR051782">
    <property type="entry name" value="ABC_Transporter_VariousFunc"/>
</dbReference>
<dbReference type="GO" id="GO:0005524">
    <property type="term" value="F:ATP binding"/>
    <property type="evidence" value="ECO:0007669"/>
    <property type="project" value="UniProtKB-KW"/>
</dbReference>
<keyword evidence="2" id="KW-0547">Nucleotide-binding</keyword>
<dbReference type="OrthoDB" id="9804819at2"/>
<protein>
    <submittedName>
        <fullName evidence="5">ABC-2 type transport system ATP-binding protein</fullName>
    </submittedName>
</protein>
<accession>A0A2T0JZG9</accession>
<comment type="caution">
    <text evidence="5">The sequence shown here is derived from an EMBL/GenBank/DDBJ whole genome shotgun (WGS) entry which is preliminary data.</text>
</comment>
<reference evidence="5 6" key="1">
    <citation type="submission" date="2018-03" db="EMBL/GenBank/DDBJ databases">
        <title>Genomic Encyclopedia of Archaeal and Bacterial Type Strains, Phase II (KMG-II): from individual species to whole genera.</title>
        <authorList>
            <person name="Goeker M."/>
        </authorList>
    </citation>
    <scope>NUCLEOTIDE SEQUENCE [LARGE SCALE GENOMIC DNA]</scope>
    <source>
        <strain evidence="5 6">DSM 43146</strain>
    </source>
</reference>
<dbReference type="AlphaFoldDB" id="A0A2T0JZG9"/>
<feature type="domain" description="ABC transporter" evidence="4">
    <location>
        <begin position="10"/>
        <end position="233"/>
    </location>
</feature>
<name>A0A2T0JZG9_9ACTN</name>
<dbReference type="Proteomes" id="UP000239415">
    <property type="component" value="Unassembled WGS sequence"/>
</dbReference>
<dbReference type="EMBL" id="PVMZ01000023">
    <property type="protein sequence ID" value="PRX14743.1"/>
    <property type="molecule type" value="Genomic_DNA"/>
</dbReference>
<proteinExistence type="predicted"/>
<gene>
    <name evidence="5" type="ORF">CLV67_123129</name>
</gene>
<evidence type="ECO:0000256" key="1">
    <source>
        <dbReference type="ARBA" id="ARBA00022448"/>
    </source>
</evidence>
<dbReference type="PANTHER" id="PTHR42939:SF1">
    <property type="entry name" value="ABC TRANSPORTER ATP-BINDING PROTEIN ALBC-RELATED"/>
    <property type="match status" value="1"/>
</dbReference>
<keyword evidence="1" id="KW-0813">Transport</keyword>
<dbReference type="InterPro" id="IPR003439">
    <property type="entry name" value="ABC_transporter-like_ATP-bd"/>
</dbReference>
<dbReference type="Pfam" id="PF00005">
    <property type="entry name" value="ABC_tran"/>
    <property type="match status" value="1"/>
</dbReference>
<dbReference type="CDD" id="cd03230">
    <property type="entry name" value="ABC_DR_subfamily_A"/>
    <property type="match status" value="1"/>
</dbReference>
<dbReference type="PROSITE" id="PS50893">
    <property type="entry name" value="ABC_TRANSPORTER_2"/>
    <property type="match status" value="1"/>
</dbReference>
<sequence length="295" mass="31060">MSADRTTPAVDVAGLTHRFGRRYALDGCSFTVPAGAVTALVGRNGAGKSTLLRTAAGLLRPDTGAVRVFGEPAGDATLPRIGYVGQQAPLYPMLTVAQTLTLGGRLNPRWDAAYAHRLADDAELPYTAPVGTLAAGHRTRLALILALAKRPGVLLLDEPLAPLDPVARAEMSGTLMADVADRGTTVVLSSHVVADIESLCDHVVVLAEGRVRLTAEVERALTGHLIAVGATEDVTELDDIVEVRTAGRDATALIRSTGPLPSAGGLSWHRPTLEELVLGYLRAPRPRPKRKVTTT</sequence>
<evidence type="ECO:0000313" key="6">
    <source>
        <dbReference type="Proteomes" id="UP000239415"/>
    </source>
</evidence>
<organism evidence="5 6">
    <name type="scientific">Actinoplanes italicus</name>
    <dbReference type="NCBI Taxonomy" id="113567"/>
    <lineage>
        <taxon>Bacteria</taxon>
        <taxon>Bacillati</taxon>
        <taxon>Actinomycetota</taxon>
        <taxon>Actinomycetes</taxon>
        <taxon>Micromonosporales</taxon>
        <taxon>Micromonosporaceae</taxon>
        <taxon>Actinoplanes</taxon>
    </lineage>
</organism>
<evidence type="ECO:0000256" key="3">
    <source>
        <dbReference type="ARBA" id="ARBA00022840"/>
    </source>
</evidence>
<evidence type="ECO:0000313" key="5">
    <source>
        <dbReference type="EMBL" id="PRX14743.1"/>
    </source>
</evidence>
<evidence type="ECO:0000256" key="2">
    <source>
        <dbReference type="ARBA" id="ARBA00022741"/>
    </source>
</evidence>
<dbReference type="PANTHER" id="PTHR42939">
    <property type="entry name" value="ABC TRANSPORTER ATP-BINDING PROTEIN ALBC-RELATED"/>
    <property type="match status" value="1"/>
</dbReference>
<dbReference type="InterPro" id="IPR003593">
    <property type="entry name" value="AAA+_ATPase"/>
</dbReference>